<feature type="active site" description="Nucleophile" evidence="7">
    <location>
        <position position="408"/>
    </location>
</feature>
<dbReference type="NCBIfam" id="TIGR00705">
    <property type="entry name" value="SppA_67K"/>
    <property type="match status" value="1"/>
</dbReference>
<feature type="domain" description="Peptidase S49" evidence="9">
    <location>
        <begin position="391"/>
        <end position="541"/>
    </location>
</feature>
<comment type="subcellular location">
    <subcellularLocation>
        <location evidence="1">Membrane</location>
    </subcellularLocation>
</comment>
<evidence type="ECO:0000313" key="13">
    <source>
        <dbReference type="Proteomes" id="UP000516656"/>
    </source>
</evidence>
<dbReference type="GO" id="GO:0008236">
    <property type="term" value="F:serine-type peptidase activity"/>
    <property type="evidence" value="ECO:0007669"/>
    <property type="project" value="UniProtKB-KW"/>
</dbReference>
<evidence type="ECO:0000313" key="11">
    <source>
        <dbReference type="EMBL" id="QOD57260.1"/>
    </source>
</evidence>
<evidence type="ECO:0000256" key="3">
    <source>
        <dbReference type="ARBA" id="ARBA00022670"/>
    </source>
</evidence>
<dbReference type="InterPro" id="IPR002142">
    <property type="entry name" value="Peptidase_S49"/>
</dbReference>
<evidence type="ECO:0000256" key="6">
    <source>
        <dbReference type="ARBA" id="ARBA00023136"/>
    </source>
</evidence>
<keyword evidence="5" id="KW-0720">Serine protease</keyword>
<dbReference type="InterPro" id="IPR004634">
    <property type="entry name" value="Pept_S49_pIV"/>
</dbReference>
<reference evidence="11 13" key="3">
    <citation type="submission" date="2020-09" db="EMBL/GenBank/DDBJ databases">
        <title>Complete, closed and curated genome sequences of Photobacterium damselae subsp. piscicida isolates from Australia indicate localised evolution and additional plasmid-borne pathogenicity mechanisms.</title>
        <authorList>
            <person name="Baseggio L."/>
            <person name="Silayeva O."/>
            <person name="Buller N."/>
            <person name="Landos M."/>
            <person name="Engelstaedter J."/>
            <person name="Barnes A.C."/>
        </authorList>
    </citation>
    <scope>NUCLEOTIDE SEQUENCE [LARGE SCALE GENOMIC DNA]</scope>
    <source>
        <strain evidence="11 13">AS-16-0540-1</strain>
    </source>
</reference>
<organism evidence="10 12">
    <name type="scientific">Photobacterium damsela subsp. piscicida</name>
    <name type="common">Pasteurella piscicida</name>
    <dbReference type="NCBI Taxonomy" id="38294"/>
    <lineage>
        <taxon>Bacteria</taxon>
        <taxon>Pseudomonadati</taxon>
        <taxon>Pseudomonadota</taxon>
        <taxon>Gammaproteobacteria</taxon>
        <taxon>Vibrionales</taxon>
        <taxon>Vibrionaceae</taxon>
        <taxon>Photobacterium</taxon>
    </lineage>
</organism>
<reference evidence="10" key="1">
    <citation type="journal article" date="2017" name="Genome Announc.">
        <title>Whole-Genome Sequence of Photobacterium damselae subsp. piscicida Strain 91-197, Isolated from Hybrid Striped Bass (Morone sp.) in the United States.</title>
        <authorList>
            <person name="Teru Y."/>
            <person name="Hikima J."/>
            <person name="Kono T."/>
            <person name="Sakai M."/>
            <person name="Takano T."/>
            <person name="Hawke J.P."/>
            <person name="Takeyama H."/>
            <person name="Aoki T."/>
        </authorList>
    </citation>
    <scope>NUCLEOTIDE SEQUENCE</scope>
    <source>
        <strain evidence="10">91-197</strain>
    </source>
</reference>
<accession>A0A1V1V4Y0</accession>
<dbReference type="CDD" id="cd07023">
    <property type="entry name" value="S49_Sppa_N_C"/>
    <property type="match status" value="1"/>
</dbReference>
<evidence type="ECO:0000313" key="12">
    <source>
        <dbReference type="Proteomes" id="UP000218676"/>
    </source>
</evidence>
<dbReference type="InterPro" id="IPR047217">
    <property type="entry name" value="S49_SppA_67K_type_N"/>
</dbReference>
<evidence type="ECO:0000256" key="2">
    <source>
        <dbReference type="ARBA" id="ARBA00008683"/>
    </source>
</evidence>
<keyword evidence="6 8" id="KW-0472">Membrane</keyword>
<keyword evidence="8" id="KW-0812">Transmembrane</keyword>
<name>A0A1V1V4Y0_PHODP</name>
<gene>
    <name evidence="11" type="primary">sppA</name>
    <name evidence="11" type="ORF">IC627_04545</name>
    <name evidence="10" type="ORF">PDPUS_1_02359</name>
</gene>
<reference evidence="12" key="2">
    <citation type="submission" date="2017-05" db="EMBL/GenBank/DDBJ databases">
        <title>Whole genome sequence of fish pathogenic bacteria, Photobacterium damselae subsp. piscicida, strain 91-197, isolated from hybrid striped bass (Morone sp.) in USA.</title>
        <authorList>
            <person name="Teru Y."/>
            <person name="Hikima J."/>
            <person name="Kono T."/>
            <person name="Sakai M."/>
            <person name="Takano T."/>
            <person name="Hawke J.P."/>
            <person name="Takeyama H."/>
            <person name="Aoki T."/>
        </authorList>
    </citation>
    <scope>NUCLEOTIDE SEQUENCE [LARGE SCALE GENOMIC DNA]</scope>
    <source>
        <strain evidence="12">91-197</strain>
    </source>
</reference>
<dbReference type="RefSeq" id="WP_044175002.1">
    <property type="nucleotide sequence ID" value="NZ_AP018045.1"/>
</dbReference>
<dbReference type="PIRSF" id="PIRSF001217">
    <property type="entry name" value="Protease_4_SppA"/>
    <property type="match status" value="1"/>
</dbReference>
<keyword evidence="4" id="KW-0378">Hydrolase</keyword>
<evidence type="ECO:0000256" key="7">
    <source>
        <dbReference type="PIRSR" id="PIRSR001217-1"/>
    </source>
</evidence>
<dbReference type="EMBL" id="CP061854">
    <property type="protein sequence ID" value="QOD57260.1"/>
    <property type="molecule type" value="Genomic_DNA"/>
</dbReference>
<proteinExistence type="inferred from homology"/>
<feature type="domain" description="Peptidase S49" evidence="9">
    <location>
        <begin position="138"/>
        <end position="291"/>
    </location>
</feature>
<evidence type="ECO:0000256" key="4">
    <source>
        <dbReference type="ARBA" id="ARBA00022801"/>
    </source>
</evidence>
<dbReference type="PANTHER" id="PTHR33209">
    <property type="entry name" value="PROTEASE 4"/>
    <property type="match status" value="1"/>
</dbReference>
<evidence type="ECO:0000256" key="8">
    <source>
        <dbReference type="SAM" id="Phobius"/>
    </source>
</evidence>
<dbReference type="GO" id="GO:0006465">
    <property type="term" value="P:signal peptide processing"/>
    <property type="evidence" value="ECO:0007669"/>
    <property type="project" value="InterPro"/>
</dbReference>
<dbReference type="InterPro" id="IPR029045">
    <property type="entry name" value="ClpP/crotonase-like_dom_sf"/>
</dbReference>
<dbReference type="Proteomes" id="UP000218676">
    <property type="component" value="Chromosome 1"/>
</dbReference>
<sequence>MKTIFKGIGRVCKAIWNLLSFTRQLVLNLIFLILVGALFFAFYQGDKDTETQPQPGALVLDLSGPIVEQKDPVNPVDSLLSEAMGKEPQQENVLFDIVEAIRAASGDNDIKGLVLNLQNMPETSLTKLRYIAKAITDFKQSGKPVYAYGDNFSQSQYYLASYADKVFMSPDGAILLTGYGSYTLYYKSLLEKLDVTTHVFRVGTYKSAIEPYIRDNMSDAAKEANTAWLNQLWQAYTSDVAKNRNIDAAELTPKLPDFIAALKSVDGDFAKLSVKLGLVDSLMTHPEMTQEFEKTFGTDQDHNFNQISYYDYLASLTDINVPSKNKIAVVIASGAIIDGPQRPGTTGGDTTAELLREARFDNNVKAVILRVDSPGGSAFASELIRNEVDALQKAGKPVVVSMSSVAASGGYWISSSADKIIANPTTITGSIGIFAVMTTFEKGLNKLGIYNDGVGTTPFAGVGVTRALPQGVGEIFQLGVDHGYQRFIGLVSKYRHMSLAQVDKIAQGRVWTGADAKRLGLVDELGDFDTAISAAVDLAKINDYQIEWMQQPLSPMEMFLQQFTTEARTQLLTMVLGDMPKAITPVTEKISADLTSLANFNDPKGQYAFCLNCGTFN</sequence>
<protein>
    <submittedName>
        <fullName evidence="10">Protease 4</fullName>
    </submittedName>
    <submittedName>
        <fullName evidence="11">Signal peptide peptidase SppA</fullName>
    </submittedName>
</protein>
<dbReference type="CDD" id="cd07018">
    <property type="entry name" value="S49_SppA_67K_type"/>
    <property type="match status" value="1"/>
</dbReference>
<dbReference type="AlphaFoldDB" id="A0A1V1V4Y0"/>
<keyword evidence="8" id="KW-1133">Transmembrane helix</keyword>
<evidence type="ECO:0000256" key="1">
    <source>
        <dbReference type="ARBA" id="ARBA00004370"/>
    </source>
</evidence>
<dbReference type="NCBIfam" id="TIGR00706">
    <property type="entry name" value="SppA_dom"/>
    <property type="match status" value="1"/>
</dbReference>
<dbReference type="InterPro" id="IPR004635">
    <property type="entry name" value="Pept_S49_SppA"/>
</dbReference>
<dbReference type="InterPro" id="IPR047272">
    <property type="entry name" value="S49_SppA_C"/>
</dbReference>
<evidence type="ECO:0000313" key="10">
    <source>
        <dbReference type="EMBL" id="BAX53733.1"/>
    </source>
</evidence>
<dbReference type="Gene3D" id="3.90.226.10">
    <property type="entry name" value="2-enoyl-CoA Hydratase, Chain A, domain 1"/>
    <property type="match status" value="2"/>
</dbReference>
<dbReference type="PANTHER" id="PTHR33209:SF1">
    <property type="entry name" value="PEPTIDASE S49 DOMAIN-CONTAINING PROTEIN"/>
    <property type="match status" value="1"/>
</dbReference>
<keyword evidence="3 10" id="KW-0645">Protease</keyword>
<evidence type="ECO:0000256" key="5">
    <source>
        <dbReference type="ARBA" id="ARBA00022825"/>
    </source>
</evidence>
<feature type="active site" description="Proton donor/acceptor" evidence="7">
    <location>
        <position position="206"/>
    </location>
</feature>
<evidence type="ECO:0000259" key="9">
    <source>
        <dbReference type="Pfam" id="PF01343"/>
    </source>
</evidence>
<dbReference type="SUPFAM" id="SSF52096">
    <property type="entry name" value="ClpP/crotonase"/>
    <property type="match status" value="2"/>
</dbReference>
<dbReference type="EMBL" id="AP018045">
    <property type="protein sequence ID" value="BAX53733.1"/>
    <property type="molecule type" value="Genomic_DNA"/>
</dbReference>
<dbReference type="Pfam" id="PF01343">
    <property type="entry name" value="Peptidase_S49"/>
    <property type="match status" value="2"/>
</dbReference>
<comment type="similarity">
    <text evidence="2">Belongs to the peptidase S49 family.</text>
</comment>
<feature type="transmembrane region" description="Helical" evidence="8">
    <location>
        <begin position="25"/>
        <end position="43"/>
    </location>
</feature>
<dbReference type="Gene3D" id="6.20.330.10">
    <property type="match status" value="1"/>
</dbReference>
<dbReference type="Proteomes" id="UP000516656">
    <property type="component" value="Chromosome 1"/>
</dbReference>
<dbReference type="GO" id="GO:0016020">
    <property type="term" value="C:membrane"/>
    <property type="evidence" value="ECO:0007669"/>
    <property type="project" value="UniProtKB-SubCell"/>
</dbReference>